<protein>
    <submittedName>
        <fullName evidence="2">Uncharacterized protein</fullName>
    </submittedName>
</protein>
<evidence type="ECO:0000313" key="3">
    <source>
        <dbReference type="Proteomes" id="UP000286134"/>
    </source>
</evidence>
<evidence type="ECO:0000256" key="1">
    <source>
        <dbReference type="SAM" id="MobiDB-lite"/>
    </source>
</evidence>
<dbReference type="EMBL" id="MCFK01002394">
    <property type="protein sequence ID" value="RKF63701.1"/>
    <property type="molecule type" value="Genomic_DNA"/>
</dbReference>
<dbReference type="GO" id="GO:0006360">
    <property type="term" value="P:transcription by RNA polymerase I"/>
    <property type="evidence" value="ECO:0007669"/>
    <property type="project" value="InterPro"/>
</dbReference>
<dbReference type="OrthoDB" id="76224at2759"/>
<gene>
    <name evidence="2" type="ORF">OnM2_023062</name>
</gene>
<keyword evidence="3" id="KW-1185">Reference proteome</keyword>
<feature type="compositionally biased region" description="Basic and acidic residues" evidence="1">
    <location>
        <begin position="92"/>
        <end position="106"/>
    </location>
</feature>
<feature type="region of interest" description="Disordered" evidence="1">
    <location>
        <begin position="1"/>
        <end position="129"/>
    </location>
</feature>
<reference evidence="2 3" key="1">
    <citation type="journal article" date="2018" name="BMC Genomics">
        <title>Comparative genome analyses reveal sequence features reflecting distinct modes of host-adaptation between dicot and monocot powdery mildew.</title>
        <authorList>
            <person name="Wu Y."/>
            <person name="Ma X."/>
            <person name="Pan Z."/>
            <person name="Kale S.D."/>
            <person name="Song Y."/>
            <person name="King H."/>
            <person name="Zhang Q."/>
            <person name="Presley C."/>
            <person name="Deng X."/>
            <person name="Wei C.I."/>
            <person name="Xiao S."/>
        </authorList>
    </citation>
    <scope>NUCLEOTIDE SEQUENCE [LARGE SCALE GENOMIC DNA]</scope>
    <source>
        <strain evidence="2">UMSG2</strain>
    </source>
</reference>
<feature type="compositionally biased region" description="Polar residues" evidence="1">
    <location>
        <begin position="108"/>
        <end position="122"/>
    </location>
</feature>
<dbReference type="PANTHER" id="PTHR28155:SF1">
    <property type="entry name" value="DNA-DIRECTED RNA POLYMERASE I SUBUNIT RPA34.5-DOMAIN-CONTAINING PROTEIN"/>
    <property type="match status" value="1"/>
</dbReference>
<comment type="caution">
    <text evidence="2">The sequence shown here is derived from an EMBL/GenBank/DDBJ whole genome shotgun (WGS) entry which is preliminary data.</text>
</comment>
<feature type="compositionally biased region" description="Basic and acidic residues" evidence="1">
    <location>
        <begin position="66"/>
        <end position="82"/>
    </location>
</feature>
<dbReference type="Pfam" id="PF08208">
    <property type="entry name" value="RNA_polI_A34"/>
    <property type="match status" value="1"/>
</dbReference>
<dbReference type="STRING" id="212602.A0A420I239"/>
<organism evidence="2 3">
    <name type="scientific">Erysiphe neolycopersici</name>
    <dbReference type="NCBI Taxonomy" id="212602"/>
    <lineage>
        <taxon>Eukaryota</taxon>
        <taxon>Fungi</taxon>
        <taxon>Dikarya</taxon>
        <taxon>Ascomycota</taxon>
        <taxon>Pezizomycotina</taxon>
        <taxon>Leotiomycetes</taxon>
        <taxon>Erysiphales</taxon>
        <taxon>Erysiphaceae</taxon>
        <taxon>Erysiphe</taxon>
    </lineage>
</organism>
<dbReference type="PANTHER" id="PTHR28155">
    <property type="entry name" value="ACR243WP"/>
    <property type="match status" value="1"/>
</dbReference>
<feature type="compositionally biased region" description="Low complexity" evidence="1">
    <location>
        <begin position="24"/>
        <end position="35"/>
    </location>
</feature>
<name>A0A420I239_9PEZI</name>
<feature type="compositionally biased region" description="Basic and acidic residues" evidence="1">
    <location>
        <begin position="46"/>
        <end position="57"/>
    </location>
</feature>
<dbReference type="InterPro" id="IPR013240">
    <property type="entry name" value="DNA-dir_RNA_pol1_su_RPA34"/>
</dbReference>
<evidence type="ECO:0000313" key="2">
    <source>
        <dbReference type="EMBL" id="RKF63701.1"/>
    </source>
</evidence>
<proteinExistence type="predicted"/>
<accession>A0A420I239</accession>
<feature type="region of interest" description="Disordered" evidence="1">
    <location>
        <begin position="280"/>
        <end position="299"/>
    </location>
</feature>
<feature type="compositionally biased region" description="Basic and acidic residues" evidence="1">
    <location>
        <begin position="1"/>
        <end position="13"/>
    </location>
</feature>
<dbReference type="InterPro" id="IPR053263">
    <property type="entry name" value="Euk_RPA34_RNAP_subunit"/>
</dbReference>
<dbReference type="Proteomes" id="UP000286134">
    <property type="component" value="Unassembled WGS sequence"/>
</dbReference>
<dbReference type="AlphaFoldDB" id="A0A420I239"/>
<sequence>MSTNDTKSKSQESKHKKRSKKESSISSVNNLGLKLNKTKSTKSKQLSKEEVEQRSQKIVDGTPKQLSDRSPTKERNSVEISRDSSVLSTEDAESRISTEKPNHVSFEKLNNTPNADMTTVETPNFKPPRNFVRKETQECSSISSLFNESNLEGKQIWYFTVPSTLDISPLESVSSSAIINEEPVFKKNGDEYIFTNDFSETQNYNIIVPDAAKDGYKVVSRPVSRILSLQQIVAETKVKSCKTDPGASIITASKSEIKKEQPNGLKMRFHPLGFFNKPPEIIGDDFSEQRSTEEVDSLL</sequence>
<dbReference type="Gene3D" id="6.20.250.70">
    <property type="match status" value="1"/>
</dbReference>